<dbReference type="SUPFAM" id="SSF48726">
    <property type="entry name" value="Immunoglobulin"/>
    <property type="match status" value="1"/>
</dbReference>
<evidence type="ECO:0000313" key="5">
    <source>
        <dbReference type="Proteomes" id="UP000424527"/>
    </source>
</evidence>
<feature type="domain" description="Immunoglobulin V-set" evidence="3">
    <location>
        <begin position="5"/>
        <end position="44"/>
    </location>
</feature>
<dbReference type="Pfam" id="PF07686">
    <property type="entry name" value="V-set"/>
    <property type="match status" value="1"/>
</dbReference>
<dbReference type="InterPro" id="IPR036179">
    <property type="entry name" value="Ig-like_dom_sf"/>
</dbReference>
<keyword evidence="2" id="KW-1133">Transmembrane helix</keyword>
<keyword evidence="2" id="KW-0812">Transmembrane</keyword>
<sequence length="182" mass="20224">MQLNKNTGRFSMEDDRNKNITITVREVTTDDTGTYWCGAKSDDDKHSNPFFHRFSMIVGGSWHIITMTARVVVLLLVPFVFGLFFIYKRFSHSKNTRNEAAAQNIREDCDYEDGEEHVQNGNSGNATANCSTDPSGSQRYSTINFQKQCGNGEVVILKPSSSACEYSTVKNIGSVDGVTNDG</sequence>
<keyword evidence="5" id="KW-1185">Reference proteome</keyword>
<keyword evidence="2" id="KW-0472">Membrane</keyword>
<name>A0A6G0J4U4_LARCR</name>
<feature type="transmembrane region" description="Helical" evidence="2">
    <location>
        <begin position="62"/>
        <end position="87"/>
    </location>
</feature>
<reference evidence="4 5" key="1">
    <citation type="submission" date="2019-07" db="EMBL/GenBank/DDBJ databases">
        <title>Chromosome genome assembly for large yellow croaker.</title>
        <authorList>
            <person name="Xiao S."/>
        </authorList>
    </citation>
    <scope>NUCLEOTIDE SEQUENCE [LARGE SCALE GENOMIC DNA]</scope>
    <source>
        <strain evidence="4">JMULYC20181020</strain>
        <tissue evidence="4">Muscle</tissue>
    </source>
</reference>
<evidence type="ECO:0000259" key="3">
    <source>
        <dbReference type="Pfam" id="PF07686"/>
    </source>
</evidence>
<protein>
    <recommendedName>
        <fullName evidence="3">Immunoglobulin V-set domain-containing protein</fullName>
    </recommendedName>
</protein>
<dbReference type="Proteomes" id="UP000424527">
    <property type="component" value="Unassembled WGS sequence"/>
</dbReference>
<proteinExistence type="predicted"/>
<feature type="region of interest" description="Disordered" evidence="1">
    <location>
        <begin position="113"/>
        <end position="133"/>
    </location>
</feature>
<evidence type="ECO:0000256" key="2">
    <source>
        <dbReference type="SAM" id="Phobius"/>
    </source>
</evidence>
<comment type="caution">
    <text evidence="4">The sequence shown here is derived from an EMBL/GenBank/DDBJ whole genome shotgun (WGS) entry which is preliminary data.</text>
</comment>
<organism evidence="4 5">
    <name type="scientific">Larimichthys crocea</name>
    <name type="common">Large yellow croaker</name>
    <name type="synonym">Pseudosciaena crocea</name>
    <dbReference type="NCBI Taxonomy" id="215358"/>
    <lineage>
        <taxon>Eukaryota</taxon>
        <taxon>Metazoa</taxon>
        <taxon>Chordata</taxon>
        <taxon>Craniata</taxon>
        <taxon>Vertebrata</taxon>
        <taxon>Euteleostomi</taxon>
        <taxon>Actinopterygii</taxon>
        <taxon>Neopterygii</taxon>
        <taxon>Teleostei</taxon>
        <taxon>Neoteleostei</taxon>
        <taxon>Acanthomorphata</taxon>
        <taxon>Eupercaria</taxon>
        <taxon>Sciaenidae</taxon>
        <taxon>Larimichthys</taxon>
    </lineage>
</organism>
<feature type="compositionally biased region" description="Polar residues" evidence="1">
    <location>
        <begin position="119"/>
        <end position="133"/>
    </location>
</feature>
<gene>
    <name evidence="4" type="ORF">D5F01_LYC03300</name>
</gene>
<dbReference type="Gene3D" id="2.60.40.10">
    <property type="entry name" value="Immunoglobulins"/>
    <property type="match status" value="1"/>
</dbReference>
<dbReference type="InterPro" id="IPR013783">
    <property type="entry name" value="Ig-like_fold"/>
</dbReference>
<dbReference type="AlphaFoldDB" id="A0A6G0J4U4"/>
<accession>A0A6G0J4U4</accession>
<dbReference type="InterPro" id="IPR013106">
    <property type="entry name" value="Ig_V-set"/>
</dbReference>
<dbReference type="EMBL" id="REGW02000003">
    <property type="protein sequence ID" value="KAE8298795.1"/>
    <property type="molecule type" value="Genomic_DNA"/>
</dbReference>
<evidence type="ECO:0000313" key="4">
    <source>
        <dbReference type="EMBL" id="KAE8298795.1"/>
    </source>
</evidence>
<evidence type="ECO:0000256" key="1">
    <source>
        <dbReference type="SAM" id="MobiDB-lite"/>
    </source>
</evidence>